<dbReference type="SMART" id="SM00849">
    <property type="entry name" value="Lactamase_B"/>
    <property type="match status" value="1"/>
</dbReference>
<dbReference type="NCBIfam" id="NF033105">
    <property type="entry name" value="bla_subclass_B3"/>
    <property type="match status" value="1"/>
</dbReference>
<evidence type="ECO:0000256" key="1">
    <source>
        <dbReference type="SAM" id="SignalP"/>
    </source>
</evidence>
<keyword evidence="1" id="KW-0732">Signal</keyword>
<dbReference type="RefSeq" id="WP_379880031.1">
    <property type="nucleotide sequence ID" value="NZ_JBHPON010000001.1"/>
</dbReference>
<feature type="signal peptide" evidence="1">
    <location>
        <begin position="1"/>
        <end position="20"/>
    </location>
</feature>
<protein>
    <submittedName>
        <fullName evidence="3">Subclass B3 metallo-beta-lactamase</fullName>
        <ecNumber evidence="3">3.5.2.6</ecNumber>
    </submittedName>
</protein>
<gene>
    <name evidence="3" type="primary">bla</name>
    <name evidence="3" type="ORF">ACFMB1_03700</name>
</gene>
<dbReference type="InterPro" id="IPR036866">
    <property type="entry name" value="RibonucZ/Hydroxyglut_hydro"/>
</dbReference>
<dbReference type="EC" id="3.5.2.6" evidence="3"/>
<organism evidence="3 4">
    <name type="scientific">Hyphococcus aureus</name>
    <dbReference type="NCBI Taxonomy" id="2666033"/>
    <lineage>
        <taxon>Bacteria</taxon>
        <taxon>Pseudomonadati</taxon>
        <taxon>Pseudomonadota</taxon>
        <taxon>Alphaproteobacteria</taxon>
        <taxon>Parvularculales</taxon>
        <taxon>Parvularculaceae</taxon>
        <taxon>Hyphococcus</taxon>
    </lineage>
</organism>
<dbReference type="InterPro" id="IPR001279">
    <property type="entry name" value="Metallo-B-lactamas"/>
</dbReference>
<comment type="caution">
    <text evidence="3">The sequence shown here is derived from an EMBL/GenBank/DDBJ whole genome shotgun (WGS) entry which is preliminary data.</text>
</comment>
<keyword evidence="3" id="KW-0378">Hydrolase</keyword>
<evidence type="ECO:0000313" key="4">
    <source>
        <dbReference type="Proteomes" id="UP001596116"/>
    </source>
</evidence>
<dbReference type="PANTHER" id="PTHR42951:SF17">
    <property type="entry name" value="METALLO-BETA-LACTAMASE DOMAIN-CONTAINING PROTEIN"/>
    <property type="match status" value="1"/>
</dbReference>
<dbReference type="GO" id="GO:0008800">
    <property type="term" value="F:beta-lactamase activity"/>
    <property type="evidence" value="ECO:0007669"/>
    <property type="project" value="UniProtKB-EC"/>
</dbReference>
<dbReference type="NCBIfam" id="NF012229">
    <property type="entry name" value="bla_class_B_core"/>
    <property type="match status" value="1"/>
</dbReference>
<dbReference type="PANTHER" id="PTHR42951">
    <property type="entry name" value="METALLO-BETA-LACTAMASE DOMAIN-CONTAINING"/>
    <property type="match status" value="1"/>
</dbReference>
<dbReference type="EMBL" id="JBHPON010000001">
    <property type="protein sequence ID" value="MFC6034632.1"/>
    <property type="molecule type" value="Genomic_DNA"/>
</dbReference>
<proteinExistence type="predicted"/>
<feature type="chain" id="PRO_5045063444" evidence="1">
    <location>
        <begin position="21"/>
        <end position="318"/>
    </location>
</feature>
<dbReference type="SUPFAM" id="SSF56281">
    <property type="entry name" value="Metallo-hydrolase/oxidoreductase"/>
    <property type="match status" value="1"/>
</dbReference>
<dbReference type="InterPro" id="IPR050855">
    <property type="entry name" value="NDM-1-like"/>
</dbReference>
<feature type="domain" description="Metallo-beta-lactamase" evidence="2">
    <location>
        <begin position="74"/>
        <end position="268"/>
    </location>
</feature>
<evidence type="ECO:0000259" key="2">
    <source>
        <dbReference type="SMART" id="SM00849"/>
    </source>
</evidence>
<sequence length="318" mass="33296">MIWKSPAAALLRLTASVLGAAALAACSSSDEPVATRQVTLMPDPAHVCDFCERLNEPAEPFQVYGDTYYVGTAMISSVLIASDDGLVLINGGMTQTAPQIAANIEALGFSLGDLRLILNTHAHFDHAGGIAALARATGAKVAATERGVEALKQGRPTEDDPQRAMEDNVFPAVPQAQAVADGDTLEVGDITVTAHYTPAHTPGSAAWSWRSCEEELCLDVVFADSFSTRSGAGFRFTGDDDNPSRVDAFRSAVATVADLPCDVLLTPSPLSFGVKEKLAARAEDPTVNPFVDSGACRAYAASGAAGLEKRIAEETAEQ</sequence>
<dbReference type="PROSITE" id="PS51257">
    <property type="entry name" value="PROKAR_LIPOPROTEIN"/>
    <property type="match status" value="1"/>
</dbReference>
<dbReference type="Gene3D" id="3.60.15.10">
    <property type="entry name" value="Ribonuclease Z/Hydroxyacylglutathione hydrolase-like"/>
    <property type="match status" value="1"/>
</dbReference>
<evidence type="ECO:0000313" key="3">
    <source>
        <dbReference type="EMBL" id="MFC6034632.1"/>
    </source>
</evidence>
<reference evidence="3 4" key="1">
    <citation type="submission" date="2024-09" db="EMBL/GenBank/DDBJ databases">
        <authorList>
            <person name="Zhang Z.-H."/>
        </authorList>
    </citation>
    <scope>NUCLEOTIDE SEQUENCE [LARGE SCALE GENOMIC DNA]</scope>
    <source>
        <strain evidence="3 4">HHTR114</strain>
    </source>
</reference>
<dbReference type="Pfam" id="PF00753">
    <property type="entry name" value="Lactamase_B"/>
    <property type="match status" value="1"/>
</dbReference>
<accession>A0ABW1KVP3</accession>
<keyword evidence="4" id="KW-1185">Reference proteome</keyword>
<dbReference type="Proteomes" id="UP001596116">
    <property type="component" value="Unassembled WGS sequence"/>
</dbReference>
<name>A0ABW1KVP3_9PROT</name>